<feature type="domain" description="FMN-binding" evidence="2">
    <location>
        <begin position="68"/>
        <end position="142"/>
    </location>
</feature>
<dbReference type="Gene3D" id="3.90.1010.20">
    <property type="match status" value="1"/>
</dbReference>
<name>U2LQ18_9FIRM</name>
<dbReference type="PATRIC" id="fig|411473.3.peg.2511"/>
<dbReference type="Pfam" id="PF04205">
    <property type="entry name" value="FMN_bind"/>
    <property type="match status" value="1"/>
</dbReference>
<dbReference type="GO" id="GO:0016020">
    <property type="term" value="C:membrane"/>
    <property type="evidence" value="ECO:0007669"/>
    <property type="project" value="InterPro"/>
</dbReference>
<dbReference type="HOGENOM" id="CLU_096350_1_1_9"/>
<comment type="caution">
    <text evidence="3">The sequence shown here is derived from an EMBL/GenBank/DDBJ whole genome shotgun (WGS) entry which is preliminary data.</text>
</comment>
<sequence>MQVFAVKIINIMLAVSLVCTYNAVVNDRKEQETAARQKLAEQQAQAAEENAAPASPYADGTYTGEAQGYGGPVKMEVTIEHGQITDCTVLSAEKEDTAYFDAAQGVIDEVLDEQTAEVDTVSGATFSSRGILGAVEDALEQAKAVQHE</sequence>
<evidence type="ECO:0000313" key="3">
    <source>
        <dbReference type="EMBL" id="ERJ89233.1"/>
    </source>
</evidence>
<organism evidence="3 4">
    <name type="scientific">Ruminococcus callidus ATCC 27760</name>
    <dbReference type="NCBI Taxonomy" id="411473"/>
    <lineage>
        <taxon>Bacteria</taxon>
        <taxon>Bacillati</taxon>
        <taxon>Bacillota</taxon>
        <taxon>Clostridia</taxon>
        <taxon>Eubacteriales</taxon>
        <taxon>Oscillospiraceae</taxon>
        <taxon>Ruminococcus</taxon>
    </lineage>
</organism>
<dbReference type="OrthoDB" id="9806398at2"/>
<dbReference type="AlphaFoldDB" id="U2LQ18"/>
<accession>U2LQ18</accession>
<dbReference type="eggNOG" id="COG3976">
    <property type="taxonomic scope" value="Bacteria"/>
</dbReference>
<evidence type="ECO:0000256" key="1">
    <source>
        <dbReference type="SAM" id="MobiDB-lite"/>
    </source>
</evidence>
<dbReference type="GeneID" id="93693768"/>
<dbReference type="SMART" id="SM00900">
    <property type="entry name" value="FMN_bind"/>
    <property type="match status" value="1"/>
</dbReference>
<reference evidence="3 4" key="1">
    <citation type="submission" date="2013-07" db="EMBL/GenBank/DDBJ databases">
        <authorList>
            <person name="Weinstock G."/>
            <person name="Sodergren E."/>
            <person name="Wylie T."/>
            <person name="Fulton L."/>
            <person name="Fulton R."/>
            <person name="Fronick C."/>
            <person name="O'Laughlin M."/>
            <person name="Godfrey J."/>
            <person name="Miner T."/>
            <person name="Herter B."/>
            <person name="Appelbaum E."/>
            <person name="Cordes M."/>
            <person name="Lek S."/>
            <person name="Wollam A."/>
            <person name="Pepin K.H."/>
            <person name="Palsikar V.B."/>
            <person name="Mitreva M."/>
            <person name="Wilson R.K."/>
        </authorList>
    </citation>
    <scope>NUCLEOTIDE SEQUENCE [LARGE SCALE GENOMIC DNA]</scope>
    <source>
        <strain evidence="3 4">ATCC 27760</strain>
    </source>
</reference>
<dbReference type="GO" id="GO:0010181">
    <property type="term" value="F:FMN binding"/>
    <property type="evidence" value="ECO:0007669"/>
    <property type="project" value="InterPro"/>
</dbReference>
<dbReference type="InterPro" id="IPR007329">
    <property type="entry name" value="FMN-bd"/>
</dbReference>
<feature type="compositionally biased region" description="Low complexity" evidence="1">
    <location>
        <begin position="40"/>
        <end position="54"/>
    </location>
</feature>
<dbReference type="RefSeq" id="WP_021681179.1">
    <property type="nucleotide sequence ID" value="NZ_KI260336.1"/>
</dbReference>
<feature type="region of interest" description="Disordered" evidence="1">
    <location>
        <begin position="35"/>
        <end position="65"/>
    </location>
</feature>
<evidence type="ECO:0000259" key="2">
    <source>
        <dbReference type="SMART" id="SM00900"/>
    </source>
</evidence>
<keyword evidence="4" id="KW-1185">Reference proteome</keyword>
<dbReference type="STRING" id="411473.RUMCAL_02988"/>
<proteinExistence type="predicted"/>
<protein>
    <submittedName>
        <fullName evidence="3">FMN-binding domain protein</fullName>
    </submittedName>
</protein>
<evidence type="ECO:0000313" key="4">
    <source>
        <dbReference type="Proteomes" id="UP000016662"/>
    </source>
</evidence>
<gene>
    <name evidence="3" type="ORF">RUMCAL_02988</name>
</gene>
<dbReference type="Proteomes" id="UP000016662">
    <property type="component" value="Unassembled WGS sequence"/>
</dbReference>
<dbReference type="EMBL" id="AWVF01000387">
    <property type="protein sequence ID" value="ERJ89233.1"/>
    <property type="molecule type" value="Genomic_DNA"/>
</dbReference>